<feature type="domain" description="LamG-like jellyroll fold" evidence="3">
    <location>
        <begin position="458"/>
        <end position="587"/>
    </location>
</feature>
<dbReference type="PANTHER" id="PTHR43143:SF1">
    <property type="entry name" value="SERINE_THREONINE-PROTEIN PHOSPHATASE CPPED1"/>
    <property type="match status" value="1"/>
</dbReference>
<dbReference type="Proteomes" id="UP000316921">
    <property type="component" value="Chromosome"/>
</dbReference>
<keyword evidence="5" id="KW-1185">Reference proteome</keyword>
<dbReference type="RefSeq" id="WP_145064714.1">
    <property type="nucleotide sequence ID" value="NZ_CP036287.1"/>
</dbReference>
<dbReference type="GO" id="GO:0016787">
    <property type="term" value="F:hydrolase activity"/>
    <property type="evidence" value="ECO:0007669"/>
    <property type="project" value="InterPro"/>
</dbReference>
<dbReference type="Pfam" id="PF13385">
    <property type="entry name" value="Laminin_G_3"/>
    <property type="match status" value="1"/>
</dbReference>
<keyword evidence="1" id="KW-0732">Signal</keyword>
<protein>
    <submittedName>
        <fullName evidence="4">Calcineurin-like phosphoesterase</fullName>
    </submittedName>
</protein>
<evidence type="ECO:0000313" key="5">
    <source>
        <dbReference type="Proteomes" id="UP000316921"/>
    </source>
</evidence>
<dbReference type="InterPro" id="IPR004843">
    <property type="entry name" value="Calcineurin-like_PHP"/>
</dbReference>
<dbReference type="InterPro" id="IPR029052">
    <property type="entry name" value="Metallo-depent_PP-like"/>
</dbReference>
<dbReference type="AlphaFoldDB" id="A0A518BIW7"/>
<gene>
    <name evidence="4" type="ORF">Pla133_19880</name>
</gene>
<dbReference type="InterPro" id="IPR006558">
    <property type="entry name" value="LamG-like"/>
</dbReference>
<evidence type="ECO:0000259" key="3">
    <source>
        <dbReference type="SMART" id="SM00560"/>
    </source>
</evidence>
<evidence type="ECO:0000256" key="2">
    <source>
        <dbReference type="ARBA" id="ARBA00023157"/>
    </source>
</evidence>
<keyword evidence="2" id="KW-1015">Disulfide bond</keyword>
<proteinExistence type="predicted"/>
<dbReference type="SMART" id="SM00560">
    <property type="entry name" value="LamGL"/>
    <property type="match status" value="1"/>
</dbReference>
<organism evidence="4 5">
    <name type="scientific">Engelhardtia mirabilis</name>
    <dbReference type="NCBI Taxonomy" id="2528011"/>
    <lineage>
        <taxon>Bacteria</taxon>
        <taxon>Pseudomonadati</taxon>
        <taxon>Planctomycetota</taxon>
        <taxon>Planctomycetia</taxon>
        <taxon>Planctomycetia incertae sedis</taxon>
        <taxon>Engelhardtia</taxon>
    </lineage>
</organism>
<dbReference type="SUPFAM" id="SSF56300">
    <property type="entry name" value="Metallo-dependent phosphatases"/>
    <property type="match status" value="1"/>
</dbReference>
<reference evidence="4 5" key="1">
    <citation type="submission" date="2019-02" db="EMBL/GenBank/DDBJ databases">
        <title>Deep-cultivation of Planctomycetes and their phenomic and genomic characterization uncovers novel biology.</title>
        <authorList>
            <person name="Wiegand S."/>
            <person name="Jogler M."/>
            <person name="Boedeker C."/>
            <person name="Pinto D."/>
            <person name="Vollmers J."/>
            <person name="Rivas-Marin E."/>
            <person name="Kohn T."/>
            <person name="Peeters S.H."/>
            <person name="Heuer A."/>
            <person name="Rast P."/>
            <person name="Oberbeckmann S."/>
            <person name="Bunk B."/>
            <person name="Jeske O."/>
            <person name="Meyerdierks A."/>
            <person name="Storesund J.E."/>
            <person name="Kallscheuer N."/>
            <person name="Luecker S."/>
            <person name="Lage O.M."/>
            <person name="Pohl T."/>
            <person name="Merkel B.J."/>
            <person name="Hornburger P."/>
            <person name="Mueller R.-W."/>
            <person name="Bruemmer F."/>
            <person name="Labrenz M."/>
            <person name="Spormann A.M."/>
            <person name="Op den Camp H."/>
            <person name="Overmann J."/>
            <person name="Amann R."/>
            <person name="Jetten M.S.M."/>
            <person name="Mascher T."/>
            <person name="Medema M.H."/>
            <person name="Devos D.P."/>
            <person name="Kaster A.-K."/>
            <person name="Ovreas L."/>
            <person name="Rohde M."/>
            <person name="Galperin M.Y."/>
            <person name="Jogler C."/>
        </authorList>
    </citation>
    <scope>NUCLEOTIDE SEQUENCE [LARGE SCALE GENOMIC DNA]</scope>
    <source>
        <strain evidence="4 5">Pla133</strain>
    </source>
</reference>
<dbReference type="SUPFAM" id="SSF49899">
    <property type="entry name" value="Concanavalin A-like lectins/glucanases"/>
    <property type="match status" value="1"/>
</dbReference>
<dbReference type="Gene3D" id="2.60.120.200">
    <property type="match status" value="1"/>
</dbReference>
<name>A0A518BIW7_9BACT</name>
<dbReference type="InterPro" id="IPR051918">
    <property type="entry name" value="STPP_CPPED1"/>
</dbReference>
<dbReference type="PANTHER" id="PTHR43143">
    <property type="entry name" value="METALLOPHOSPHOESTERASE, CALCINEURIN SUPERFAMILY"/>
    <property type="match status" value="1"/>
</dbReference>
<sequence>MRPTAFIAAILTCVAPGDDERQIHTNRPDPRDLSLPSQDDAFSFVVFGDRTGGPAEGVEVLADAVRDTNLLGPDLVMTVGDLVEGYNDVEPWMTQMREFRGIMDGLAMPWFPVAGNHDIYFRGDDRPAQEHEGDYELHFGPLWYAFEHKGSWFVVLYSDEANPETGERNFNKAECQRISPEQLDWLEATLERATGAEHVFVFLHHPRWIGRNYGDDWRRVHERLVAAGNVSAVFGGHIHEMRYDPLDGIEYFALATVGGHQPGLAPRAGFLHQYHVVTVRSSGIDVTAYAVGDALDPRAITGDVNADIYALEAGLVPRFADLPAIGADGGAAGVVEVALSNPGTRPIELELTLESGDRDWVFVPDHEHATLGAGETRSFRLGASRYATGFGRNLELPELVLRSDYLAESARLPLPERRTVVPLDGELPAISADDAAGALTLDGGYARVPAEDLDLPDGPFTLECWVRGERFAARQGIVTKTENSEYGIFASGGTPSFTVHLGGSYTDATADDVVLATDRWQHLAGVFDGREVRLYVDGKLVAQAAASGSRTPNDLPLVVGGDVDRNGNGTSLLAGQVDEVRLSLGARYGVDTFAPERRHAVDDRALLLLHADRQFGPWIADASGRGAHGVLVGGAGVRPPRAESDAASSGE</sequence>
<dbReference type="InterPro" id="IPR013320">
    <property type="entry name" value="ConA-like_dom_sf"/>
</dbReference>
<evidence type="ECO:0000256" key="1">
    <source>
        <dbReference type="ARBA" id="ARBA00022729"/>
    </source>
</evidence>
<dbReference type="EMBL" id="CP036287">
    <property type="protein sequence ID" value="QDU66912.1"/>
    <property type="molecule type" value="Genomic_DNA"/>
</dbReference>
<dbReference type="KEGG" id="pbap:Pla133_19880"/>
<evidence type="ECO:0000313" key="4">
    <source>
        <dbReference type="EMBL" id="QDU66912.1"/>
    </source>
</evidence>
<dbReference type="Pfam" id="PF00149">
    <property type="entry name" value="Metallophos"/>
    <property type="match status" value="1"/>
</dbReference>
<dbReference type="Gene3D" id="3.60.21.10">
    <property type="match status" value="1"/>
</dbReference>
<accession>A0A518BIW7</accession>